<organism evidence="2 3">
    <name type="scientific">Albimonas pacifica</name>
    <dbReference type="NCBI Taxonomy" id="1114924"/>
    <lineage>
        <taxon>Bacteria</taxon>
        <taxon>Pseudomonadati</taxon>
        <taxon>Pseudomonadota</taxon>
        <taxon>Alphaproteobacteria</taxon>
        <taxon>Rhodobacterales</taxon>
        <taxon>Paracoccaceae</taxon>
        <taxon>Albimonas</taxon>
    </lineage>
</organism>
<evidence type="ECO:0000313" key="3">
    <source>
        <dbReference type="Proteomes" id="UP000199377"/>
    </source>
</evidence>
<dbReference type="GO" id="GO:0016747">
    <property type="term" value="F:acyltransferase activity, transferring groups other than amino-acyl groups"/>
    <property type="evidence" value="ECO:0007669"/>
    <property type="project" value="InterPro"/>
</dbReference>
<dbReference type="AlphaFoldDB" id="A0A1I3LIC2"/>
<dbReference type="RefSeq" id="WP_092863120.1">
    <property type="nucleotide sequence ID" value="NZ_FOQH01000010.1"/>
</dbReference>
<keyword evidence="3" id="KW-1185">Reference proteome</keyword>
<accession>A0A1I3LIC2</accession>
<evidence type="ECO:0000313" key="2">
    <source>
        <dbReference type="EMBL" id="SFI84457.1"/>
    </source>
</evidence>
<protein>
    <recommendedName>
        <fullName evidence="1">N-acetyltransferase domain-containing protein</fullName>
    </recommendedName>
</protein>
<sequence>MTIRRATAEDLPRIVEMGRENYRRVVGASGFDPEATAATVARMIASESGIVLVSDGGMIGAILTPHWSAPSRMQAIETFWFAEDGSGLALLRSMAAEARARGAAEIRFTARHSVAMTRLGYEPVEMIYRERLDV</sequence>
<dbReference type="InterPro" id="IPR016181">
    <property type="entry name" value="Acyl_CoA_acyltransferase"/>
</dbReference>
<dbReference type="SUPFAM" id="SSF55729">
    <property type="entry name" value="Acyl-CoA N-acyltransferases (Nat)"/>
    <property type="match status" value="1"/>
</dbReference>
<dbReference type="Gene3D" id="3.40.630.30">
    <property type="match status" value="1"/>
</dbReference>
<dbReference type="STRING" id="1114924.SAMN05216258_11042"/>
<proteinExistence type="predicted"/>
<reference evidence="2 3" key="1">
    <citation type="submission" date="2016-10" db="EMBL/GenBank/DDBJ databases">
        <authorList>
            <person name="de Groot N.N."/>
        </authorList>
    </citation>
    <scope>NUCLEOTIDE SEQUENCE [LARGE SCALE GENOMIC DNA]</scope>
    <source>
        <strain evidence="2 3">CGMCC 1.11030</strain>
    </source>
</reference>
<gene>
    <name evidence="2" type="ORF">SAMN05216258_11042</name>
</gene>
<dbReference type="Proteomes" id="UP000199377">
    <property type="component" value="Unassembled WGS sequence"/>
</dbReference>
<dbReference type="PROSITE" id="PS51186">
    <property type="entry name" value="GNAT"/>
    <property type="match status" value="1"/>
</dbReference>
<name>A0A1I3LIC2_9RHOB</name>
<feature type="domain" description="N-acetyltransferase" evidence="1">
    <location>
        <begin position="1"/>
        <end position="134"/>
    </location>
</feature>
<dbReference type="EMBL" id="FOQH01000010">
    <property type="protein sequence ID" value="SFI84457.1"/>
    <property type="molecule type" value="Genomic_DNA"/>
</dbReference>
<evidence type="ECO:0000259" key="1">
    <source>
        <dbReference type="PROSITE" id="PS51186"/>
    </source>
</evidence>
<dbReference type="InterPro" id="IPR000182">
    <property type="entry name" value="GNAT_dom"/>
</dbReference>